<accession>A0A5B7E868</accession>
<comment type="caution">
    <text evidence="1">The sequence shown here is derived from an EMBL/GenBank/DDBJ whole genome shotgun (WGS) entry which is preliminary data.</text>
</comment>
<dbReference type="AlphaFoldDB" id="A0A5B7E868"/>
<gene>
    <name evidence="1" type="ORF">E2C01_022774</name>
</gene>
<dbReference type="Proteomes" id="UP000324222">
    <property type="component" value="Unassembled WGS sequence"/>
</dbReference>
<proteinExistence type="predicted"/>
<evidence type="ECO:0000313" key="1">
    <source>
        <dbReference type="EMBL" id="MPC29535.1"/>
    </source>
</evidence>
<reference evidence="1 2" key="1">
    <citation type="submission" date="2019-05" db="EMBL/GenBank/DDBJ databases">
        <title>Another draft genome of Portunus trituberculatus and its Hox gene families provides insights of decapod evolution.</title>
        <authorList>
            <person name="Jeong J.-H."/>
            <person name="Song I."/>
            <person name="Kim S."/>
            <person name="Choi T."/>
            <person name="Kim D."/>
            <person name="Ryu S."/>
            <person name="Kim W."/>
        </authorList>
    </citation>
    <scope>NUCLEOTIDE SEQUENCE [LARGE SCALE GENOMIC DNA]</scope>
    <source>
        <tissue evidence="1">Muscle</tissue>
    </source>
</reference>
<dbReference type="EMBL" id="VSRR010002088">
    <property type="protein sequence ID" value="MPC29535.1"/>
    <property type="molecule type" value="Genomic_DNA"/>
</dbReference>
<keyword evidence="2" id="KW-1185">Reference proteome</keyword>
<organism evidence="1 2">
    <name type="scientific">Portunus trituberculatus</name>
    <name type="common">Swimming crab</name>
    <name type="synonym">Neptunus trituberculatus</name>
    <dbReference type="NCBI Taxonomy" id="210409"/>
    <lineage>
        <taxon>Eukaryota</taxon>
        <taxon>Metazoa</taxon>
        <taxon>Ecdysozoa</taxon>
        <taxon>Arthropoda</taxon>
        <taxon>Crustacea</taxon>
        <taxon>Multicrustacea</taxon>
        <taxon>Malacostraca</taxon>
        <taxon>Eumalacostraca</taxon>
        <taxon>Eucarida</taxon>
        <taxon>Decapoda</taxon>
        <taxon>Pleocyemata</taxon>
        <taxon>Brachyura</taxon>
        <taxon>Eubrachyura</taxon>
        <taxon>Portunoidea</taxon>
        <taxon>Portunidae</taxon>
        <taxon>Portuninae</taxon>
        <taxon>Portunus</taxon>
    </lineage>
</organism>
<sequence length="104" mass="11649">MKLRSPRIQIYKTSASAPIPNNKQSKRIVLWQCSFGKPCLDEARKRACSYTGKRTETKLCGVNVPRGGVKARCIPCNGRLLPGTVKQRTMTPACERYTNMAFTL</sequence>
<protein>
    <submittedName>
        <fullName evidence="1">Uncharacterized protein</fullName>
    </submittedName>
</protein>
<name>A0A5B7E868_PORTR</name>
<evidence type="ECO:0000313" key="2">
    <source>
        <dbReference type="Proteomes" id="UP000324222"/>
    </source>
</evidence>